<dbReference type="Proteomes" id="UP000800200">
    <property type="component" value="Unassembled WGS sequence"/>
</dbReference>
<feature type="compositionally biased region" description="Polar residues" evidence="1">
    <location>
        <begin position="180"/>
        <end position="195"/>
    </location>
</feature>
<keyword evidence="2" id="KW-0812">Transmembrane</keyword>
<feature type="region of interest" description="Disordered" evidence="1">
    <location>
        <begin position="108"/>
        <end position="138"/>
    </location>
</feature>
<reference evidence="3" key="1">
    <citation type="journal article" date="2020" name="Stud. Mycol.">
        <title>101 Dothideomycetes genomes: a test case for predicting lifestyles and emergence of pathogens.</title>
        <authorList>
            <person name="Haridas S."/>
            <person name="Albert R."/>
            <person name="Binder M."/>
            <person name="Bloem J."/>
            <person name="Labutti K."/>
            <person name="Salamov A."/>
            <person name="Andreopoulos B."/>
            <person name="Baker S."/>
            <person name="Barry K."/>
            <person name="Bills G."/>
            <person name="Bluhm B."/>
            <person name="Cannon C."/>
            <person name="Castanera R."/>
            <person name="Culley D."/>
            <person name="Daum C."/>
            <person name="Ezra D."/>
            <person name="Gonzalez J."/>
            <person name="Henrissat B."/>
            <person name="Kuo A."/>
            <person name="Liang C."/>
            <person name="Lipzen A."/>
            <person name="Lutzoni F."/>
            <person name="Magnuson J."/>
            <person name="Mondo S."/>
            <person name="Nolan M."/>
            <person name="Ohm R."/>
            <person name="Pangilinan J."/>
            <person name="Park H.-J."/>
            <person name="Ramirez L."/>
            <person name="Alfaro M."/>
            <person name="Sun H."/>
            <person name="Tritt A."/>
            <person name="Yoshinaga Y."/>
            <person name="Zwiers L.-H."/>
            <person name="Turgeon B."/>
            <person name="Goodwin S."/>
            <person name="Spatafora J."/>
            <person name="Crous P."/>
            <person name="Grigoriev I."/>
        </authorList>
    </citation>
    <scope>NUCLEOTIDE SEQUENCE</scope>
    <source>
        <strain evidence="3">CBS 207.26</strain>
    </source>
</reference>
<feature type="compositionally biased region" description="Polar residues" evidence="1">
    <location>
        <begin position="289"/>
        <end position="306"/>
    </location>
</feature>
<keyword evidence="4" id="KW-1185">Reference proteome</keyword>
<dbReference type="AlphaFoldDB" id="A0A6A6ETX7"/>
<evidence type="ECO:0000313" key="3">
    <source>
        <dbReference type="EMBL" id="KAF2194198.1"/>
    </source>
</evidence>
<evidence type="ECO:0000256" key="2">
    <source>
        <dbReference type="SAM" id="Phobius"/>
    </source>
</evidence>
<feature type="transmembrane region" description="Helical" evidence="2">
    <location>
        <begin position="6"/>
        <end position="31"/>
    </location>
</feature>
<keyword evidence="2" id="KW-1133">Transmembrane helix</keyword>
<feature type="region of interest" description="Disordered" evidence="1">
    <location>
        <begin position="266"/>
        <end position="387"/>
    </location>
</feature>
<feature type="compositionally biased region" description="Polar residues" evidence="1">
    <location>
        <begin position="337"/>
        <end position="347"/>
    </location>
</feature>
<feature type="compositionally biased region" description="Low complexity" evidence="1">
    <location>
        <begin position="120"/>
        <end position="138"/>
    </location>
</feature>
<feature type="region of interest" description="Disordered" evidence="1">
    <location>
        <begin position="179"/>
        <end position="215"/>
    </location>
</feature>
<organism evidence="3 4">
    <name type="scientific">Zopfia rhizophila CBS 207.26</name>
    <dbReference type="NCBI Taxonomy" id="1314779"/>
    <lineage>
        <taxon>Eukaryota</taxon>
        <taxon>Fungi</taxon>
        <taxon>Dikarya</taxon>
        <taxon>Ascomycota</taxon>
        <taxon>Pezizomycotina</taxon>
        <taxon>Dothideomycetes</taxon>
        <taxon>Dothideomycetes incertae sedis</taxon>
        <taxon>Zopfiaceae</taxon>
        <taxon>Zopfia</taxon>
    </lineage>
</organism>
<feature type="compositionally biased region" description="Basic and acidic residues" evidence="1">
    <location>
        <begin position="378"/>
        <end position="387"/>
    </location>
</feature>
<accession>A0A6A6ETX7</accession>
<name>A0A6A6ETX7_9PEZI</name>
<evidence type="ECO:0000313" key="4">
    <source>
        <dbReference type="Proteomes" id="UP000800200"/>
    </source>
</evidence>
<proteinExistence type="predicted"/>
<feature type="compositionally biased region" description="Polar residues" evidence="1">
    <location>
        <begin position="266"/>
        <end position="282"/>
    </location>
</feature>
<protein>
    <submittedName>
        <fullName evidence="3">Uncharacterized protein</fullName>
    </submittedName>
</protein>
<keyword evidence="2" id="KW-0472">Membrane</keyword>
<evidence type="ECO:0000256" key="1">
    <source>
        <dbReference type="SAM" id="MobiDB-lite"/>
    </source>
</evidence>
<gene>
    <name evidence="3" type="ORF">K469DRAFT_744876</name>
</gene>
<sequence length="387" mass="43002">MNSSTIAALALTAFVIVLLWLIGATAVFLYFKWPRYTEFVLEKPPTNTDTDIEHGDQRNFNNNFRTHRYPSHHTHHGIAESRTAAADGVAEASEARYEVETCGGIFDAPRTGRGSGSTGLSGEVSPLSSSPSISPMTTPTIGIQEFRYKDMLEGPTPILYQPFKAHSQSHHTCRLETERTTSPNLPSPSDIQVSNPHPKVEIPRPTFSGGGESRRSSLFREHLDDDEPTYNIDRSAEVFRYQWHLPRQRYIKAGYNNPNKDYTNPRSLWDQLSSSANPSLSTWPERCGLTTSSQLSNPTDSAQTSTKGEEDEHQDPPPSPSSVYSRTEDGELIAVTPPSNSAPQISGPTERRTQTQTACEEPQHGRQCVYCRRNRGIGSDKRNGGLR</sequence>
<dbReference type="EMBL" id="ML994612">
    <property type="protein sequence ID" value="KAF2194198.1"/>
    <property type="molecule type" value="Genomic_DNA"/>
</dbReference>